<keyword evidence="1" id="KW-1133">Transmembrane helix</keyword>
<keyword evidence="1" id="KW-0472">Membrane</keyword>
<dbReference type="Pfam" id="PF07963">
    <property type="entry name" value="N_methyl"/>
    <property type="match status" value="1"/>
</dbReference>
<evidence type="ECO:0000313" key="3">
    <source>
        <dbReference type="Proteomes" id="UP000276223"/>
    </source>
</evidence>
<dbReference type="PROSITE" id="PS00409">
    <property type="entry name" value="PROKAR_NTER_METHYL"/>
    <property type="match status" value="1"/>
</dbReference>
<dbReference type="NCBIfam" id="TIGR02532">
    <property type="entry name" value="IV_pilin_GFxxxE"/>
    <property type="match status" value="1"/>
</dbReference>
<dbReference type="AlphaFoldDB" id="A0A3N1VGH8"/>
<dbReference type="InterPro" id="IPR045584">
    <property type="entry name" value="Pilin-like"/>
</dbReference>
<dbReference type="Gene3D" id="3.30.700.10">
    <property type="entry name" value="Glycoprotein, Type 4 Pilin"/>
    <property type="match status" value="1"/>
</dbReference>
<organism evidence="2 3">
    <name type="scientific">Desulfosoma caldarium</name>
    <dbReference type="NCBI Taxonomy" id="610254"/>
    <lineage>
        <taxon>Bacteria</taxon>
        <taxon>Pseudomonadati</taxon>
        <taxon>Thermodesulfobacteriota</taxon>
        <taxon>Syntrophobacteria</taxon>
        <taxon>Syntrophobacterales</taxon>
        <taxon>Syntrophobacteraceae</taxon>
        <taxon>Desulfosoma</taxon>
    </lineage>
</organism>
<evidence type="ECO:0000256" key="1">
    <source>
        <dbReference type="SAM" id="Phobius"/>
    </source>
</evidence>
<dbReference type="SUPFAM" id="SSF54523">
    <property type="entry name" value="Pili subunits"/>
    <property type="match status" value="1"/>
</dbReference>
<dbReference type="Proteomes" id="UP000276223">
    <property type="component" value="Unassembled WGS sequence"/>
</dbReference>
<dbReference type="Pfam" id="PF16732">
    <property type="entry name" value="ComP_DUS"/>
    <property type="match status" value="1"/>
</dbReference>
<gene>
    <name evidence="2" type="ORF">EDC27_1128</name>
</gene>
<dbReference type="OrthoDB" id="5518020at2"/>
<keyword evidence="3" id="KW-1185">Reference proteome</keyword>
<dbReference type="RefSeq" id="WP_123289619.1">
    <property type="nucleotide sequence ID" value="NZ_RJVA01000010.1"/>
</dbReference>
<dbReference type="InterPro" id="IPR031982">
    <property type="entry name" value="PilE-like"/>
</dbReference>
<protein>
    <submittedName>
        <fullName evidence="2">Type IV pilus assembly protein PilE</fullName>
    </submittedName>
</protein>
<keyword evidence="1" id="KW-0812">Transmembrane</keyword>
<accession>A0A3N1VGH8</accession>
<reference evidence="2 3" key="1">
    <citation type="submission" date="2018-11" db="EMBL/GenBank/DDBJ databases">
        <title>Genomic Encyclopedia of Type Strains, Phase IV (KMG-IV): sequencing the most valuable type-strain genomes for metagenomic binning, comparative biology and taxonomic classification.</title>
        <authorList>
            <person name="Goeker M."/>
        </authorList>
    </citation>
    <scope>NUCLEOTIDE SEQUENCE [LARGE SCALE GENOMIC DNA]</scope>
    <source>
        <strain evidence="2 3">DSM 22027</strain>
    </source>
</reference>
<sequence>MEAREGRRHRSIVKCGTKGVLWVRPMEAPCGQFRPHEGFTLVELMVTVAILAILAGVAVPAYIHSVRRSEQAQAVEALLRARMEMEAFWADHNRYAGTLNRLPSFENPSQGKYTLSLKTSPDGQRYRIEAVRSDLGDKLHISDNETTPVVDTPKALGWSLFHWVFAGK</sequence>
<dbReference type="EMBL" id="RJVA01000010">
    <property type="protein sequence ID" value="ROR01934.1"/>
    <property type="molecule type" value="Genomic_DNA"/>
</dbReference>
<proteinExistence type="predicted"/>
<name>A0A3N1VGH8_9BACT</name>
<dbReference type="InterPro" id="IPR012902">
    <property type="entry name" value="N_methyl_site"/>
</dbReference>
<feature type="transmembrane region" description="Helical" evidence="1">
    <location>
        <begin position="41"/>
        <end position="63"/>
    </location>
</feature>
<dbReference type="GO" id="GO:0043683">
    <property type="term" value="P:type IV pilus assembly"/>
    <property type="evidence" value="ECO:0007669"/>
    <property type="project" value="InterPro"/>
</dbReference>
<evidence type="ECO:0000313" key="2">
    <source>
        <dbReference type="EMBL" id="ROR01934.1"/>
    </source>
</evidence>
<comment type="caution">
    <text evidence="2">The sequence shown here is derived from an EMBL/GenBank/DDBJ whole genome shotgun (WGS) entry which is preliminary data.</text>
</comment>